<evidence type="ECO:0000256" key="3">
    <source>
        <dbReference type="ARBA" id="ARBA00022833"/>
    </source>
</evidence>
<evidence type="ECO:0000313" key="6">
    <source>
        <dbReference type="EMBL" id="TRM59451.1"/>
    </source>
</evidence>
<comment type="cofactor">
    <cofactor evidence="1">
        <name>Zn(2+)</name>
        <dbReference type="ChEBI" id="CHEBI:29105"/>
    </cofactor>
</comment>
<evidence type="ECO:0000313" key="7">
    <source>
        <dbReference type="Proteomes" id="UP000320762"/>
    </source>
</evidence>
<comment type="caution">
    <text evidence="6">The sequence shown here is derived from an EMBL/GenBank/DDBJ whole genome shotgun (WGS) entry which is preliminary data.</text>
</comment>
<dbReference type="SUPFAM" id="SSF51735">
    <property type="entry name" value="NAD(P)-binding Rossmann-fold domains"/>
    <property type="match status" value="1"/>
</dbReference>
<keyword evidence="4" id="KW-0812">Transmembrane</keyword>
<sequence>MASSNSDMQAVRFHPPKYDIRVERVAIPSIEHPDDAIVKIKLAGLCGSDLHTYRGVEVADRVHICGHEFVGEVVALGDSFGKNVEGRPRLYESLRLGDKVVAPFTVNCGECSVCRLGFTCRCRGSLLFGSPALQGAQAQFIRVPLAGGTLFNLSDDGLTDAQKSIADSSLMLLGDILPTGMFAAAQALNHPKLQADLSGKPWPACLDKALQSQEGHMTTMSFAVIGLGPVGVCAVVALLDMLASRRIPYVVVAIDPNPLRRQKMEAILAALGPDGKGNGKVFVKSIEDAKDLVQKELEVGCSAVLEIVGNVSALKLAYDLVRPFGVISSVGVHSAAPLPLTGDDMYTKNVSMDFGRCPARAMIPMAYDLLVKRQDVFGSVGKEASLVDSIVGLDEAVESYKKFDKGESGKILFDPWKSQ</sequence>
<feature type="transmembrane region" description="Helical" evidence="4">
    <location>
        <begin position="220"/>
        <end position="239"/>
    </location>
</feature>
<keyword evidence="4" id="KW-1133">Transmembrane helix</keyword>
<dbReference type="InterPro" id="IPR013154">
    <property type="entry name" value="ADH-like_N"/>
</dbReference>
<dbReference type="Proteomes" id="UP000320762">
    <property type="component" value="Unassembled WGS sequence"/>
</dbReference>
<dbReference type="OrthoDB" id="3941538at2759"/>
<evidence type="ECO:0000259" key="5">
    <source>
        <dbReference type="Pfam" id="PF08240"/>
    </source>
</evidence>
<dbReference type="AlphaFoldDB" id="A0A550C3S4"/>
<keyword evidence="2" id="KW-0479">Metal-binding</keyword>
<dbReference type="STRING" id="97359.A0A550C3S4"/>
<dbReference type="GO" id="GO:0046872">
    <property type="term" value="F:metal ion binding"/>
    <property type="evidence" value="ECO:0007669"/>
    <property type="project" value="UniProtKB-KW"/>
</dbReference>
<proteinExistence type="predicted"/>
<evidence type="ECO:0000256" key="2">
    <source>
        <dbReference type="ARBA" id="ARBA00022723"/>
    </source>
</evidence>
<organism evidence="6 7">
    <name type="scientific">Schizophyllum amplum</name>
    <dbReference type="NCBI Taxonomy" id="97359"/>
    <lineage>
        <taxon>Eukaryota</taxon>
        <taxon>Fungi</taxon>
        <taxon>Dikarya</taxon>
        <taxon>Basidiomycota</taxon>
        <taxon>Agaricomycotina</taxon>
        <taxon>Agaricomycetes</taxon>
        <taxon>Agaricomycetidae</taxon>
        <taxon>Agaricales</taxon>
        <taxon>Schizophyllaceae</taxon>
        <taxon>Schizophyllum</taxon>
    </lineage>
</organism>
<dbReference type="PANTHER" id="PTHR42813">
    <property type="entry name" value="ZINC-TYPE ALCOHOL DEHYDROGENASE-LIKE"/>
    <property type="match status" value="1"/>
</dbReference>
<dbReference type="Pfam" id="PF08240">
    <property type="entry name" value="ADH_N"/>
    <property type="match status" value="1"/>
</dbReference>
<dbReference type="InterPro" id="IPR036291">
    <property type="entry name" value="NAD(P)-bd_dom_sf"/>
</dbReference>
<dbReference type="PANTHER" id="PTHR42813:SF2">
    <property type="entry name" value="DEHYDROGENASE, ZINC-CONTAINING, PUTATIVE (AFU_ORTHOLOGUE AFUA_2G02810)-RELATED"/>
    <property type="match status" value="1"/>
</dbReference>
<dbReference type="Gene3D" id="3.90.180.10">
    <property type="entry name" value="Medium-chain alcohol dehydrogenases, catalytic domain"/>
    <property type="match status" value="1"/>
</dbReference>
<dbReference type="EMBL" id="VDMD01000028">
    <property type="protein sequence ID" value="TRM59451.1"/>
    <property type="molecule type" value="Genomic_DNA"/>
</dbReference>
<protein>
    <submittedName>
        <fullName evidence="6">Chaperonin 10-like protein</fullName>
    </submittedName>
</protein>
<feature type="domain" description="Alcohol dehydrogenase-like N-terminal" evidence="5">
    <location>
        <begin position="33"/>
        <end position="144"/>
    </location>
</feature>
<dbReference type="SUPFAM" id="SSF50129">
    <property type="entry name" value="GroES-like"/>
    <property type="match status" value="1"/>
</dbReference>
<reference evidence="6 7" key="1">
    <citation type="journal article" date="2019" name="New Phytol.">
        <title>Comparative genomics reveals unique wood-decay strategies and fruiting body development in the Schizophyllaceae.</title>
        <authorList>
            <person name="Almasi E."/>
            <person name="Sahu N."/>
            <person name="Krizsan K."/>
            <person name="Balint B."/>
            <person name="Kovacs G.M."/>
            <person name="Kiss B."/>
            <person name="Cseklye J."/>
            <person name="Drula E."/>
            <person name="Henrissat B."/>
            <person name="Nagy I."/>
            <person name="Chovatia M."/>
            <person name="Adam C."/>
            <person name="LaButti K."/>
            <person name="Lipzen A."/>
            <person name="Riley R."/>
            <person name="Grigoriev I.V."/>
            <person name="Nagy L.G."/>
        </authorList>
    </citation>
    <scope>NUCLEOTIDE SEQUENCE [LARGE SCALE GENOMIC DNA]</scope>
    <source>
        <strain evidence="6 7">NL-1724</strain>
    </source>
</reference>
<name>A0A550C3S4_9AGAR</name>
<keyword evidence="7" id="KW-1185">Reference proteome</keyword>
<gene>
    <name evidence="6" type="ORF">BD626DRAFT_508356</name>
</gene>
<evidence type="ECO:0000256" key="1">
    <source>
        <dbReference type="ARBA" id="ARBA00001947"/>
    </source>
</evidence>
<keyword evidence="3" id="KW-0862">Zinc</keyword>
<accession>A0A550C3S4</accession>
<dbReference type="Gene3D" id="3.40.50.720">
    <property type="entry name" value="NAD(P)-binding Rossmann-like Domain"/>
    <property type="match status" value="1"/>
</dbReference>
<dbReference type="InterPro" id="IPR011032">
    <property type="entry name" value="GroES-like_sf"/>
</dbReference>
<evidence type="ECO:0000256" key="4">
    <source>
        <dbReference type="SAM" id="Phobius"/>
    </source>
</evidence>
<keyword evidence="4" id="KW-0472">Membrane</keyword>